<proteinExistence type="predicted"/>
<dbReference type="RefSeq" id="XP_066008646.1">
    <property type="nucleotide sequence ID" value="XM_066152017.1"/>
</dbReference>
<evidence type="ECO:0000313" key="1">
    <source>
        <dbReference type="EMBL" id="KAF4483985.1"/>
    </source>
</evidence>
<dbReference type="Proteomes" id="UP000011096">
    <property type="component" value="Unassembled WGS sequence"/>
</dbReference>
<organism evidence="1 2">
    <name type="scientific">Colletotrichum fructicola (strain Nara gc5)</name>
    <name type="common">Anthracnose fungus</name>
    <name type="synonym">Colletotrichum gloeosporioides (strain Nara gc5)</name>
    <dbReference type="NCBI Taxonomy" id="1213859"/>
    <lineage>
        <taxon>Eukaryota</taxon>
        <taxon>Fungi</taxon>
        <taxon>Dikarya</taxon>
        <taxon>Ascomycota</taxon>
        <taxon>Pezizomycotina</taxon>
        <taxon>Sordariomycetes</taxon>
        <taxon>Hypocreomycetidae</taxon>
        <taxon>Glomerellales</taxon>
        <taxon>Glomerellaceae</taxon>
        <taxon>Colletotrichum</taxon>
        <taxon>Colletotrichum gloeosporioides species complex</taxon>
    </lineage>
</organism>
<name>A0A7J6J2F8_COLFN</name>
<dbReference type="InParanoid" id="A0A7J6J2F8"/>
<dbReference type="EMBL" id="ANPB02000004">
    <property type="protein sequence ID" value="KAF4483985.1"/>
    <property type="molecule type" value="Genomic_DNA"/>
</dbReference>
<comment type="caution">
    <text evidence="1">The sequence shown here is derived from an EMBL/GenBank/DDBJ whole genome shotgun (WGS) entry which is preliminary data.</text>
</comment>
<sequence>MTPVQDIPSNGNDLVDSLDRLKVDDGEPKLGRVATMEKINHNGLANGKTMGYSMKKVNDNGLADGKTMGHNVRRGSFFTSSNMSHEFISSLHLVVQQRIKLGDGTNILHLAAQQRVKLTDNTEMPQPVLTTILGDGGFTGMFPVSITFAGLFANSSEVICTEVCCAVTADPCEGVQVSDEDFWSDIHMALREICIPLLFRKVRIYRAEYRAIQPLKAMLLNDRTQRSMITYGVRARTSTLSHRAVARRRS</sequence>
<dbReference type="OrthoDB" id="4848584at2759"/>
<dbReference type="GeneID" id="43611625"/>
<dbReference type="AlphaFoldDB" id="A0A7J6J2F8"/>
<evidence type="ECO:0000313" key="2">
    <source>
        <dbReference type="Proteomes" id="UP000011096"/>
    </source>
</evidence>
<reference evidence="1 2" key="1">
    <citation type="submission" date="2012-08" db="EMBL/GenBank/DDBJ databases">
        <authorList>
            <person name="Gan P.H.P."/>
            <person name="Ikeda K."/>
            <person name="Irieda H."/>
            <person name="Narusaka M."/>
            <person name="O'Connell R.J."/>
            <person name="Narusaka Y."/>
            <person name="Takano Y."/>
            <person name="Kubo Y."/>
            <person name="Shirasu K."/>
        </authorList>
    </citation>
    <scope>NUCLEOTIDE SEQUENCE [LARGE SCALE GENOMIC DNA]</scope>
    <source>
        <strain evidence="1 2">Nara gc5</strain>
    </source>
</reference>
<keyword evidence="2" id="KW-1185">Reference proteome</keyword>
<gene>
    <name evidence="1" type="ORF">CGGC5_v008447</name>
</gene>
<accession>A0A7J6J2F8</accession>
<protein>
    <submittedName>
        <fullName evidence="1">Uncharacterized protein</fullName>
    </submittedName>
</protein>
<reference evidence="1 2" key="2">
    <citation type="submission" date="2020-04" db="EMBL/GenBank/DDBJ databases">
        <title>Genome sequencing and assembly of multiple isolates from the Colletotrichum gloeosporioides species complex.</title>
        <authorList>
            <person name="Gan P."/>
            <person name="Shirasu K."/>
        </authorList>
    </citation>
    <scope>NUCLEOTIDE SEQUENCE [LARGE SCALE GENOMIC DNA]</scope>
    <source>
        <strain evidence="1 2">Nara gc5</strain>
    </source>
</reference>